<dbReference type="InterPro" id="IPR006638">
    <property type="entry name" value="Elp3/MiaA/NifB-like_rSAM"/>
</dbReference>
<gene>
    <name evidence="8" type="ORF">HZF06_06115</name>
</gene>
<evidence type="ECO:0000256" key="4">
    <source>
        <dbReference type="ARBA" id="ARBA00023004"/>
    </source>
</evidence>
<dbReference type="InterPro" id="IPR025288">
    <property type="entry name" value="DUF4080"/>
</dbReference>
<dbReference type="SMART" id="SM00729">
    <property type="entry name" value="Elp3"/>
    <property type="match status" value="1"/>
</dbReference>
<evidence type="ECO:0000259" key="7">
    <source>
        <dbReference type="PROSITE" id="PS51918"/>
    </source>
</evidence>
<feature type="domain" description="Radical SAM core" evidence="7">
    <location>
        <begin position="169"/>
        <end position="398"/>
    </location>
</feature>
<dbReference type="InterPro" id="IPR058240">
    <property type="entry name" value="rSAM_sf"/>
</dbReference>
<dbReference type="InterPro" id="IPR034466">
    <property type="entry name" value="Methyltransferase_Class_B"/>
</dbReference>
<evidence type="ECO:0000256" key="1">
    <source>
        <dbReference type="ARBA" id="ARBA00001966"/>
    </source>
</evidence>
<dbReference type="SUPFAM" id="SSF102114">
    <property type="entry name" value="Radical SAM enzymes"/>
    <property type="match status" value="1"/>
</dbReference>
<dbReference type="Gene3D" id="3.80.30.20">
    <property type="entry name" value="tm_1862 like domain"/>
    <property type="match status" value="1"/>
</dbReference>
<dbReference type="CDD" id="cd02068">
    <property type="entry name" value="radical_SAM_B12_BD"/>
    <property type="match status" value="1"/>
</dbReference>
<keyword evidence="2" id="KW-0949">S-adenosyl-L-methionine</keyword>
<dbReference type="Pfam" id="PF13311">
    <property type="entry name" value="DUF4080"/>
    <property type="match status" value="1"/>
</dbReference>
<proteinExistence type="predicted"/>
<dbReference type="CDD" id="cd01335">
    <property type="entry name" value="Radical_SAM"/>
    <property type="match status" value="1"/>
</dbReference>
<dbReference type="RefSeq" id="WP_181602824.1">
    <property type="nucleotide sequence ID" value="NZ_CP059378.1"/>
</dbReference>
<organism evidence="8 9">
    <name type="scientific">Clostridium intestinale</name>
    <dbReference type="NCBI Taxonomy" id="36845"/>
    <lineage>
        <taxon>Bacteria</taxon>
        <taxon>Bacillati</taxon>
        <taxon>Bacillota</taxon>
        <taxon>Clostridia</taxon>
        <taxon>Eubacteriales</taxon>
        <taxon>Clostridiaceae</taxon>
        <taxon>Clostridium</taxon>
    </lineage>
</organism>
<reference evidence="8 9" key="1">
    <citation type="submission" date="2020-07" db="EMBL/GenBank/DDBJ databases">
        <title>Electron transfer.</title>
        <authorList>
            <person name="Huang L."/>
            <person name="Liu X."/>
            <person name="Zhou S."/>
        </authorList>
    </citation>
    <scope>NUCLEOTIDE SEQUENCE [LARGE SCALE GENOMIC DNA]</scope>
    <source>
        <strain evidence="8 9">Lx1</strain>
    </source>
</reference>
<evidence type="ECO:0000313" key="8">
    <source>
        <dbReference type="EMBL" id="QLY81160.1"/>
    </source>
</evidence>
<evidence type="ECO:0000256" key="3">
    <source>
        <dbReference type="ARBA" id="ARBA00022723"/>
    </source>
</evidence>
<dbReference type="EMBL" id="CP059378">
    <property type="protein sequence ID" value="QLY81160.1"/>
    <property type="molecule type" value="Genomic_DNA"/>
</dbReference>
<keyword evidence="3" id="KW-0479">Metal-binding</keyword>
<sequence length="567" mass="67337">MKILLLAINSQFIHSNLAVRYLRSFTQDLNYEAVIKEVTINDRVENILKEIITEKPDVVAFSAYIWNLEYVERLTELIKRVDENIEILYGGPEVSYDSEGFFQSNKVDYIISGEGEETYRDFVLYKLGELPLSKIKGLYFKKDGEVYFSGERKLMNMNNIIFPYSDEDNLEDKMVYYEASRGCPFSCKYCLSSTIHGVRFLDTERVKKELQFFMDKKVRLVKFVDRTFNCNHKFVMEIWSFLINSDTKTRFHFEVSADILKDEEIKLLNTAPKGRFQLEVGVQTTNPQILKNINRTITFEDIKEKVVEIKKGDNIHQHLDLIAGLSGEDYESFKKSFNDVYNLGVEMVQLGFLKLLRGSDMRIEAEEWGIEYSPYPPYEVLKTSYINYFELLELKKIDEMVDKYNNSGKFSNILKYLIPKFETPFDFFKELGNFFEEKGYFNRNIGSVEYYKVFLDFYNEKMQDKEERILKEIIKYDYLCFNKKRWLPDFLIREVNKDLEKNIKEAKRNKIIELDYDSYHVEKFSIDIIGFVNKGVIKEEDCYLIFDERDFNNFIDITKIIKEKDLI</sequence>
<dbReference type="Pfam" id="PF04055">
    <property type="entry name" value="Radical_SAM"/>
    <property type="match status" value="1"/>
</dbReference>
<dbReference type="SFLD" id="SFLDS00029">
    <property type="entry name" value="Radical_SAM"/>
    <property type="match status" value="1"/>
</dbReference>
<dbReference type="GO" id="GO:0031419">
    <property type="term" value="F:cobalamin binding"/>
    <property type="evidence" value="ECO:0007669"/>
    <property type="project" value="InterPro"/>
</dbReference>
<dbReference type="SFLD" id="SFLDG01123">
    <property type="entry name" value="methyltransferase_(Class_B)"/>
    <property type="match status" value="1"/>
</dbReference>
<dbReference type="GO" id="GO:0005829">
    <property type="term" value="C:cytosol"/>
    <property type="evidence" value="ECO:0007669"/>
    <property type="project" value="TreeGrafter"/>
</dbReference>
<name>A0A7D7A5H7_9CLOT</name>
<dbReference type="SUPFAM" id="SSF52242">
    <property type="entry name" value="Cobalamin (vitamin B12)-binding domain"/>
    <property type="match status" value="1"/>
</dbReference>
<dbReference type="GO" id="GO:0046872">
    <property type="term" value="F:metal ion binding"/>
    <property type="evidence" value="ECO:0007669"/>
    <property type="project" value="UniProtKB-KW"/>
</dbReference>
<dbReference type="InterPro" id="IPR051198">
    <property type="entry name" value="BchE-like"/>
</dbReference>
<dbReference type="InterPro" id="IPR023404">
    <property type="entry name" value="rSAM_horseshoe"/>
</dbReference>
<keyword evidence="4" id="KW-0408">Iron</keyword>
<dbReference type="Pfam" id="PF02310">
    <property type="entry name" value="B12-binding"/>
    <property type="match status" value="1"/>
</dbReference>
<dbReference type="InterPro" id="IPR007197">
    <property type="entry name" value="rSAM"/>
</dbReference>
<dbReference type="PROSITE" id="PS51332">
    <property type="entry name" value="B12_BINDING"/>
    <property type="match status" value="1"/>
</dbReference>
<comment type="cofactor">
    <cofactor evidence="1">
        <name>[4Fe-4S] cluster</name>
        <dbReference type="ChEBI" id="CHEBI:49883"/>
    </cofactor>
</comment>
<dbReference type="SFLD" id="SFLDG01082">
    <property type="entry name" value="B12-binding_domain_containing"/>
    <property type="match status" value="1"/>
</dbReference>
<evidence type="ECO:0000259" key="6">
    <source>
        <dbReference type="PROSITE" id="PS51332"/>
    </source>
</evidence>
<feature type="domain" description="B12-binding" evidence="6">
    <location>
        <begin position="1"/>
        <end position="133"/>
    </location>
</feature>
<evidence type="ECO:0000256" key="5">
    <source>
        <dbReference type="ARBA" id="ARBA00023014"/>
    </source>
</evidence>
<dbReference type="GO" id="GO:0051539">
    <property type="term" value="F:4 iron, 4 sulfur cluster binding"/>
    <property type="evidence" value="ECO:0007669"/>
    <property type="project" value="UniProtKB-KW"/>
</dbReference>
<dbReference type="InterPro" id="IPR006158">
    <property type="entry name" value="Cobalamin-bd"/>
</dbReference>
<dbReference type="InterPro" id="IPR036724">
    <property type="entry name" value="Cobalamin-bd_sf"/>
</dbReference>
<evidence type="ECO:0000256" key="2">
    <source>
        <dbReference type="ARBA" id="ARBA00022691"/>
    </source>
</evidence>
<dbReference type="AlphaFoldDB" id="A0A7D7A5H7"/>
<dbReference type="Gene3D" id="3.40.50.280">
    <property type="entry name" value="Cobalamin-binding domain"/>
    <property type="match status" value="1"/>
</dbReference>
<dbReference type="KEGG" id="cint:HZF06_06115"/>
<protein>
    <submittedName>
        <fullName evidence="8">B12-binding domain-containing radical SAM protein</fullName>
    </submittedName>
</protein>
<dbReference type="PANTHER" id="PTHR43409">
    <property type="entry name" value="ANAEROBIC MAGNESIUM-PROTOPORPHYRIN IX MONOMETHYL ESTER CYCLASE-RELATED"/>
    <property type="match status" value="1"/>
</dbReference>
<accession>A0A7D7A5H7</accession>
<dbReference type="PROSITE" id="PS51918">
    <property type="entry name" value="RADICAL_SAM"/>
    <property type="match status" value="1"/>
</dbReference>
<dbReference type="GO" id="GO:0003824">
    <property type="term" value="F:catalytic activity"/>
    <property type="evidence" value="ECO:0007669"/>
    <property type="project" value="InterPro"/>
</dbReference>
<keyword evidence="5" id="KW-0411">Iron-sulfur</keyword>
<evidence type="ECO:0000313" key="9">
    <source>
        <dbReference type="Proteomes" id="UP000512286"/>
    </source>
</evidence>
<dbReference type="Proteomes" id="UP000512286">
    <property type="component" value="Chromosome"/>
</dbReference>
<dbReference type="PANTHER" id="PTHR43409:SF16">
    <property type="entry name" value="SLR0320 PROTEIN"/>
    <property type="match status" value="1"/>
</dbReference>